<comment type="caution">
    <text evidence="2">The sequence shown here is derived from an EMBL/GenBank/DDBJ whole genome shotgun (WGS) entry which is preliminary data.</text>
</comment>
<accession>A0A7J6P9N4</accession>
<dbReference type="AlphaFoldDB" id="A0A7J6P9N4"/>
<dbReference type="EMBL" id="JABANP010000053">
    <property type="protein sequence ID" value="KAF4692883.1"/>
    <property type="molecule type" value="Genomic_DNA"/>
</dbReference>
<proteinExistence type="predicted"/>
<dbReference type="GO" id="GO:0045727">
    <property type="term" value="P:positive regulation of translation"/>
    <property type="evidence" value="ECO:0007669"/>
    <property type="project" value="TreeGrafter"/>
</dbReference>
<evidence type="ECO:0008006" key="4">
    <source>
        <dbReference type="Google" id="ProtNLM"/>
    </source>
</evidence>
<dbReference type="PANTHER" id="PTHR47447:SF3">
    <property type="entry name" value="OS03G0856100 PROTEIN"/>
    <property type="match status" value="1"/>
</dbReference>
<dbReference type="PANTHER" id="PTHR47447">
    <property type="entry name" value="OS03G0856100 PROTEIN"/>
    <property type="match status" value="1"/>
</dbReference>
<dbReference type="Gene3D" id="1.25.40.10">
    <property type="entry name" value="Tetratricopeptide repeat domain"/>
    <property type="match status" value="1"/>
</dbReference>
<organism evidence="2 3">
    <name type="scientific">Perkinsus olseni</name>
    <name type="common">Perkinsus atlanticus</name>
    <dbReference type="NCBI Taxonomy" id="32597"/>
    <lineage>
        <taxon>Eukaryota</taxon>
        <taxon>Sar</taxon>
        <taxon>Alveolata</taxon>
        <taxon>Perkinsozoa</taxon>
        <taxon>Perkinsea</taxon>
        <taxon>Perkinsida</taxon>
        <taxon>Perkinsidae</taxon>
        <taxon>Perkinsus</taxon>
    </lineage>
</organism>
<evidence type="ECO:0000313" key="2">
    <source>
        <dbReference type="EMBL" id="KAF4692883.1"/>
    </source>
</evidence>
<sequence>MRANQVAPRLGSNYTLSILVKLLGRARRLLEAFNMVEDLCRAYSFRANVQVYKCLIQACVHNRQLQRAVKLHDTMIEEYRVDVHQKTYAVVVRGCIYSNQLEMAGKVVRCLYGLSAANDMALQEAGECGMIEYK</sequence>
<dbReference type="GO" id="GO:0003729">
    <property type="term" value="F:mRNA binding"/>
    <property type="evidence" value="ECO:0007669"/>
    <property type="project" value="TreeGrafter"/>
</dbReference>
<evidence type="ECO:0000313" key="3">
    <source>
        <dbReference type="Proteomes" id="UP000541610"/>
    </source>
</evidence>
<dbReference type="Pfam" id="PF01535">
    <property type="entry name" value="PPR"/>
    <property type="match status" value="1"/>
</dbReference>
<reference evidence="2 3" key="1">
    <citation type="submission" date="2020-04" db="EMBL/GenBank/DDBJ databases">
        <title>Perkinsus olseni comparative genomics.</title>
        <authorList>
            <person name="Bogema D.R."/>
        </authorList>
    </citation>
    <scope>NUCLEOTIDE SEQUENCE [LARGE SCALE GENOMIC DNA]</scope>
    <source>
        <strain evidence="2">00978-12</strain>
    </source>
</reference>
<dbReference type="InterPro" id="IPR011990">
    <property type="entry name" value="TPR-like_helical_dom_sf"/>
</dbReference>
<dbReference type="OrthoDB" id="680059at2759"/>
<dbReference type="GO" id="GO:0009570">
    <property type="term" value="C:chloroplast stroma"/>
    <property type="evidence" value="ECO:0007669"/>
    <property type="project" value="TreeGrafter"/>
</dbReference>
<gene>
    <name evidence="2" type="ORF">FOZ60_012385</name>
</gene>
<keyword evidence="1" id="KW-0677">Repeat</keyword>
<dbReference type="NCBIfam" id="TIGR00756">
    <property type="entry name" value="PPR"/>
    <property type="match status" value="1"/>
</dbReference>
<protein>
    <recommendedName>
        <fullName evidence="4">Pentatricopeptide repeat-containing protein</fullName>
    </recommendedName>
</protein>
<evidence type="ECO:0000256" key="1">
    <source>
        <dbReference type="ARBA" id="ARBA00022737"/>
    </source>
</evidence>
<name>A0A7J6P9N4_PEROL</name>
<dbReference type="Proteomes" id="UP000541610">
    <property type="component" value="Unassembled WGS sequence"/>
</dbReference>
<dbReference type="GO" id="GO:0042134">
    <property type="term" value="F:rRNA primary transcript binding"/>
    <property type="evidence" value="ECO:0007669"/>
    <property type="project" value="TreeGrafter"/>
</dbReference>
<dbReference type="InterPro" id="IPR002885">
    <property type="entry name" value="PPR_rpt"/>
</dbReference>